<accession>A0A8S3ASZ8</accession>
<evidence type="ECO:0000313" key="2">
    <source>
        <dbReference type="EMBL" id="CAF4687197.1"/>
    </source>
</evidence>
<dbReference type="EMBL" id="CAJOBH010116218">
    <property type="protein sequence ID" value="CAF4687197.1"/>
    <property type="molecule type" value="Genomic_DNA"/>
</dbReference>
<dbReference type="EMBL" id="CAJOBJ010133889">
    <property type="protein sequence ID" value="CAF4734030.1"/>
    <property type="molecule type" value="Genomic_DNA"/>
</dbReference>
<evidence type="ECO:0000313" key="3">
    <source>
        <dbReference type="EMBL" id="CAF4734030.1"/>
    </source>
</evidence>
<name>A0A8S3ASZ8_9BILA</name>
<feature type="non-terminal residue" evidence="3">
    <location>
        <position position="1"/>
    </location>
</feature>
<proteinExistence type="predicted"/>
<sequence length="79" mass="8856">NPDENEPFLKLATGKNHVHFLLGLDEESENDDDNETTPDDTTLNPPLASRLSEPYGDNCDAILSMAHIFESNKPWSRQS</sequence>
<gene>
    <name evidence="2" type="ORF">BYL167_LOCUS43571</name>
    <name evidence="3" type="ORF">GIL414_LOCUS44404</name>
</gene>
<evidence type="ECO:0000313" key="4">
    <source>
        <dbReference type="Proteomes" id="UP000681720"/>
    </source>
</evidence>
<feature type="region of interest" description="Disordered" evidence="1">
    <location>
        <begin position="25"/>
        <end position="53"/>
    </location>
</feature>
<comment type="caution">
    <text evidence="3">The sequence shown here is derived from an EMBL/GenBank/DDBJ whole genome shotgun (WGS) entry which is preliminary data.</text>
</comment>
<dbReference type="Proteomes" id="UP000681720">
    <property type="component" value="Unassembled WGS sequence"/>
</dbReference>
<dbReference type="AlphaFoldDB" id="A0A8S3ASZ8"/>
<reference evidence="3" key="1">
    <citation type="submission" date="2021-02" db="EMBL/GenBank/DDBJ databases">
        <authorList>
            <person name="Nowell W R."/>
        </authorList>
    </citation>
    <scope>NUCLEOTIDE SEQUENCE</scope>
</reference>
<feature type="compositionally biased region" description="Acidic residues" evidence="1">
    <location>
        <begin position="25"/>
        <end position="38"/>
    </location>
</feature>
<organism evidence="3 4">
    <name type="scientific">Rotaria magnacalcarata</name>
    <dbReference type="NCBI Taxonomy" id="392030"/>
    <lineage>
        <taxon>Eukaryota</taxon>
        <taxon>Metazoa</taxon>
        <taxon>Spiralia</taxon>
        <taxon>Gnathifera</taxon>
        <taxon>Rotifera</taxon>
        <taxon>Eurotatoria</taxon>
        <taxon>Bdelloidea</taxon>
        <taxon>Philodinida</taxon>
        <taxon>Philodinidae</taxon>
        <taxon>Rotaria</taxon>
    </lineage>
</organism>
<protein>
    <submittedName>
        <fullName evidence="3">Uncharacterized protein</fullName>
    </submittedName>
</protein>
<evidence type="ECO:0000256" key="1">
    <source>
        <dbReference type="SAM" id="MobiDB-lite"/>
    </source>
</evidence>
<dbReference type="Proteomes" id="UP000681967">
    <property type="component" value="Unassembled WGS sequence"/>
</dbReference>